<feature type="region of interest" description="Disordered" evidence="1">
    <location>
        <begin position="217"/>
        <end position="363"/>
    </location>
</feature>
<evidence type="ECO:0000313" key="4">
    <source>
        <dbReference type="Proteomes" id="UP000419144"/>
    </source>
</evidence>
<dbReference type="PANTHER" id="PTHR34553:SF4">
    <property type="entry name" value="G1_S-SPECIFIC CYCLIN-E PROTEIN"/>
    <property type="match status" value="1"/>
</dbReference>
<comment type="caution">
    <text evidence="3">The sequence shown here is derived from an EMBL/GenBank/DDBJ whole genome shotgun (WGS) entry which is preliminary data.</text>
</comment>
<feature type="transmembrane region" description="Helical" evidence="2">
    <location>
        <begin position="1311"/>
        <end position="1338"/>
    </location>
</feature>
<feature type="region of interest" description="Disordered" evidence="1">
    <location>
        <begin position="1619"/>
        <end position="1646"/>
    </location>
</feature>
<protein>
    <submittedName>
        <fullName evidence="3">Uncharacterized protein</fullName>
    </submittedName>
</protein>
<feature type="compositionally biased region" description="Polar residues" evidence="1">
    <location>
        <begin position="1172"/>
        <end position="1182"/>
    </location>
</feature>
<feature type="compositionally biased region" description="Basic and acidic residues" evidence="1">
    <location>
        <begin position="143"/>
        <end position="155"/>
    </location>
</feature>
<proteinExistence type="predicted"/>
<keyword evidence="4" id="KW-1185">Reference proteome</keyword>
<keyword evidence="2" id="KW-0472">Membrane</keyword>
<accession>A0A640KC23</accession>
<feature type="region of interest" description="Disordered" evidence="1">
    <location>
        <begin position="986"/>
        <end position="1079"/>
    </location>
</feature>
<dbReference type="Proteomes" id="UP000419144">
    <property type="component" value="Unassembled WGS sequence"/>
</dbReference>
<evidence type="ECO:0000256" key="2">
    <source>
        <dbReference type="SAM" id="Phobius"/>
    </source>
</evidence>
<dbReference type="PANTHER" id="PTHR34553">
    <property type="entry name" value="OS05G0597400 PROTEIN"/>
    <property type="match status" value="1"/>
</dbReference>
<feature type="region of interest" description="Disordered" evidence="1">
    <location>
        <begin position="386"/>
        <end position="435"/>
    </location>
</feature>
<feature type="compositionally biased region" description="Polar residues" evidence="1">
    <location>
        <begin position="345"/>
        <end position="363"/>
    </location>
</feature>
<feature type="region of interest" description="Disordered" evidence="1">
    <location>
        <begin position="457"/>
        <end position="504"/>
    </location>
</feature>
<organism evidence="3 4">
    <name type="scientific">Leishmania tarentolae</name>
    <name type="common">Sauroleishmania tarentolae</name>
    <dbReference type="NCBI Taxonomy" id="5689"/>
    <lineage>
        <taxon>Eukaryota</taxon>
        <taxon>Discoba</taxon>
        <taxon>Euglenozoa</taxon>
        <taxon>Kinetoplastea</taxon>
        <taxon>Metakinetoplastina</taxon>
        <taxon>Trypanosomatida</taxon>
        <taxon>Trypanosomatidae</taxon>
        <taxon>Leishmaniinae</taxon>
        <taxon>Leishmania</taxon>
        <taxon>lizard Leishmania</taxon>
    </lineage>
</organism>
<dbReference type="EMBL" id="BLBS01000019">
    <property type="protein sequence ID" value="GET87240.1"/>
    <property type="molecule type" value="Genomic_DNA"/>
</dbReference>
<feature type="compositionally biased region" description="Low complexity" evidence="1">
    <location>
        <begin position="276"/>
        <end position="292"/>
    </location>
</feature>
<feature type="compositionally biased region" description="Acidic residues" evidence="1">
    <location>
        <begin position="308"/>
        <end position="319"/>
    </location>
</feature>
<dbReference type="VEuPathDB" id="TriTrypDB:LtaPh_1505100"/>
<keyword evidence="2" id="KW-1133">Transmembrane helix</keyword>
<feature type="compositionally biased region" description="Low complexity" evidence="1">
    <location>
        <begin position="1622"/>
        <end position="1639"/>
    </location>
</feature>
<feature type="compositionally biased region" description="Low complexity" evidence="1">
    <location>
        <begin position="1160"/>
        <end position="1171"/>
    </location>
</feature>
<feature type="region of interest" description="Disordered" evidence="1">
    <location>
        <begin position="28"/>
        <end position="51"/>
    </location>
</feature>
<feature type="region of interest" description="Disordered" evidence="1">
    <location>
        <begin position="1712"/>
        <end position="1731"/>
    </location>
</feature>
<feature type="transmembrane region" description="Helical" evidence="2">
    <location>
        <begin position="1358"/>
        <end position="1383"/>
    </location>
</feature>
<feature type="compositionally biased region" description="Low complexity" evidence="1">
    <location>
        <begin position="28"/>
        <end position="40"/>
    </location>
</feature>
<feature type="compositionally biased region" description="Polar residues" evidence="1">
    <location>
        <begin position="113"/>
        <end position="124"/>
    </location>
</feature>
<feature type="transmembrane region" description="Helical" evidence="2">
    <location>
        <begin position="1260"/>
        <end position="1282"/>
    </location>
</feature>
<feature type="region of interest" description="Disordered" evidence="1">
    <location>
        <begin position="110"/>
        <end position="170"/>
    </location>
</feature>
<reference evidence="3" key="1">
    <citation type="submission" date="2019-11" db="EMBL/GenBank/DDBJ databases">
        <title>Leishmania tarentolae CDS.</title>
        <authorList>
            <person name="Goto Y."/>
            <person name="Yamagishi J."/>
        </authorList>
    </citation>
    <scope>NUCLEOTIDE SEQUENCE [LARGE SCALE GENOMIC DNA]</scope>
    <source>
        <strain evidence="3">Parrot Tar II</strain>
    </source>
</reference>
<feature type="compositionally biased region" description="Low complexity" evidence="1">
    <location>
        <begin position="399"/>
        <end position="417"/>
    </location>
</feature>
<sequence length="1731" mass="185376">MWRRPSAMPSCPASARSSPSHCRLIETFSSSSSPTCSTGSNHGDGAGRSASDSEEVYSLTCACIDGSTRDVAGGAENVVAPRASHSVSSVHDNSADDEWGCDGAVAAAIPPESLSSRPSSTPATETVPRTGHVGRQGDGQHPQLDEQSARSKTHQDSQIPTSMKKGHSGGVCTDHGDDRAELLLSFQPSSPLITYMQSSSDIRGATDVPRRQHIHSTPPAAINVVPPHAHTQRGASLQRAAISQPLPPSPSTLSVRAVAPPAFLSKSSSHPETQRTRSSSPSLRSPTPLDLTAPPKGRPARHSNTTDSTEEIGEIEDPNEDKNMVRRGNRSASLPKLGQSHVWCTENSSQSTQQSPRRLSFSVSSAVAPGNQLSTEFQAEADAFDKGCVAPSPPTSLPAGQYSGANASGAQAGAAEAIETSSESKPPRMSTAGGNSTLASAAFMTVSKASLTPEAAVVRQQKPLSSSPSRHLSHELFASPEPVRDVGSPTQLQRRRPSSAVRQSIRGAHRSIDGSVDDAQPCVPRVIPTHDSVFFPVGTDVIAPVVLHYLTIAGWSTTAGGRDYFSHRRLRGGEVAGHTVRWLHTAKPRDQFVFLVTPVINREEAALECDEVAAVAQRLGCRSSSIAATSSRASGCEHGAVNGSELDILSSRSSAWTQRKSCDVTGAATNTTRWRWYTPAKLLQGLRARVFGEAPWFTHRAKNVCAYSLIAQMSDDDSLSVSDAATPSGDSLSDPSKDDNGDSDGVAGSASESRSCSDDAFWRSPHMQSSAQCLCQSPLDAPMAEVSSGGVHKGILAHGMSPARFARKPSQSPPASVVSAASSLASSSPRTVRLAFPSPGRQQAATQNALPSVVPARSNIYSRYVWSPITGTASAASPVTPQQPLQSPIPAAAAVSPSRAADTSPVSVGVEVIVMAHADITAMDYAPRLTSHRLSIEAKAAHTYFFPLLSDALAFYQCEDAMELMEEQWAAGVTSQIPRSRTAALRYQRRKHPRRPYSHLSVAGVGSGSRGPSVRAAPLPYEDGDSPNPFSSSSRGTPKNTANAPRRREGGSTSDSARHTVWGSEVGSDSTTTGMGLSGTPLGPHQHQQLPHCTPALAHPPMSLPSQSLSLSDALRRAQSMGNLGFSSMHDGGPLGISSSTTVRPPTPLPHTAAEARVTPASAPAAPHLAPTSQSQPSCRSLVQPRLTSSHGEVVVSVYTADPVFNAVLREVLVPEPGTHPYTVSVAEQKRLLSMVEVGMPAWCIFYSSTGLPYRRLFRLLYSSLTNLWPLLSLTVGLYDLYKHLPQLKRFMEHTLEPITRWVEQRFTIRVSVLVTYLISVVVTICSSLSSFVSQFYVVQLFSLPIVQLVLSLLKLPFVIAFDATWTLMTTVLGTVSLVLQVVRMVFMAPFMLVVNVASLRETFGAAAPVAVDGTSVLVKQWREWMEFWQTVASPMKNAARAWWDSMMHVSTSAARREMSIRRWTSPKLEQLAVVMREAQDCITINAHLWWTYILLPGIERKVLLSVMLVYLYWLFLGISPELWDEVIYASGVRDHPALRRGQAASQMETVTSAKMKESLESSSTLVAMSPADSHRDAPYKDGSIGKCDGDMCASALTTSVVKEWRLYAYLHNVLRGSGNHSSPSPSSTSTQPPSAASSETGPSSAVVSGAPSFTFRLEPQETFPALVVELLLPNMVLELLHQVRSALVFGWYRAVAVWSRMATGRVDVLQRSSPGEADNNSNAGSTVSFQ</sequence>
<dbReference type="OrthoDB" id="1915931at2759"/>
<feature type="compositionally biased region" description="Polar residues" evidence="1">
    <location>
        <begin position="1028"/>
        <end position="1043"/>
    </location>
</feature>
<feature type="region of interest" description="Disordered" evidence="1">
    <location>
        <begin position="719"/>
        <end position="753"/>
    </location>
</feature>
<feature type="compositionally biased region" description="Basic residues" evidence="1">
    <location>
        <begin position="987"/>
        <end position="997"/>
    </location>
</feature>
<keyword evidence="2" id="KW-0812">Transmembrane</keyword>
<name>A0A640KC23_LEITA</name>
<gene>
    <name evidence="3" type="ORF">LtaPh_1505100</name>
</gene>
<evidence type="ECO:0000313" key="3">
    <source>
        <dbReference type="EMBL" id="GET87240.1"/>
    </source>
</evidence>
<evidence type="ECO:0000256" key="1">
    <source>
        <dbReference type="SAM" id="MobiDB-lite"/>
    </source>
</evidence>
<feature type="region of interest" description="Disordered" evidence="1">
    <location>
        <begin position="1157"/>
        <end position="1182"/>
    </location>
</feature>